<dbReference type="Gramene" id="HORVU.MOREX.r3.6HG0574080.1">
    <property type="protein sequence ID" value="HORVU.MOREX.r3.6HG0574080.1.CDS1"/>
    <property type="gene ID" value="HORVU.MOREX.r3.6HG0574080"/>
</dbReference>
<protein>
    <submittedName>
        <fullName evidence="1">Uncharacterized protein</fullName>
    </submittedName>
</protein>
<dbReference type="EnsemblPlants" id="HORVU.MOREX.r3.6HG0574080.1">
    <property type="protein sequence ID" value="HORVU.MOREX.r3.6HG0574080.1.CDS1"/>
    <property type="gene ID" value="HORVU.MOREX.r3.6HG0574080"/>
</dbReference>
<dbReference type="Proteomes" id="UP000011116">
    <property type="component" value="Chromosome 6H"/>
</dbReference>
<evidence type="ECO:0000313" key="2">
    <source>
        <dbReference type="Proteomes" id="UP000011116"/>
    </source>
</evidence>
<keyword evidence="2" id="KW-1185">Reference proteome</keyword>
<reference evidence="1" key="3">
    <citation type="submission" date="2022-01" db="UniProtKB">
        <authorList>
            <consortium name="EnsemblPlants"/>
        </authorList>
    </citation>
    <scope>IDENTIFICATION</scope>
    <source>
        <strain evidence="1">subsp. vulgare</strain>
    </source>
</reference>
<reference evidence="1" key="2">
    <citation type="submission" date="2020-10" db="EMBL/GenBank/DDBJ databases">
        <authorList>
            <person name="Scholz U."/>
            <person name="Mascher M."/>
            <person name="Fiebig A."/>
        </authorList>
    </citation>
    <scope>NUCLEOTIDE SEQUENCE [LARGE SCALE GENOMIC DNA]</scope>
    <source>
        <strain evidence="1">cv. Morex</strain>
    </source>
</reference>
<proteinExistence type="predicted"/>
<organism evidence="1 2">
    <name type="scientific">Hordeum vulgare subsp. vulgare</name>
    <name type="common">Domesticated barley</name>
    <dbReference type="NCBI Taxonomy" id="112509"/>
    <lineage>
        <taxon>Eukaryota</taxon>
        <taxon>Viridiplantae</taxon>
        <taxon>Streptophyta</taxon>
        <taxon>Embryophyta</taxon>
        <taxon>Tracheophyta</taxon>
        <taxon>Spermatophyta</taxon>
        <taxon>Magnoliopsida</taxon>
        <taxon>Liliopsida</taxon>
        <taxon>Poales</taxon>
        <taxon>Poaceae</taxon>
        <taxon>BOP clade</taxon>
        <taxon>Pooideae</taxon>
        <taxon>Triticodae</taxon>
        <taxon>Triticeae</taxon>
        <taxon>Hordeinae</taxon>
        <taxon>Hordeum</taxon>
    </lineage>
</organism>
<dbReference type="AlphaFoldDB" id="A0A8I6YCC8"/>
<evidence type="ECO:0000313" key="1">
    <source>
        <dbReference type="EnsemblPlants" id="HORVU.MOREX.r3.6HG0574080.1.CDS1"/>
    </source>
</evidence>
<accession>A0A8I6YCC8</accession>
<reference evidence="2" key="1">
    <citation type="journal article" date="2012" name="Nature">
        <title>A physical, genetic and functional sequence assembly of the barley genome.</title>
        <authorList>
            <consortium name="The International Barley Genome Sequencing Consortium"/>
            <person name="Mayer K.F."/>
            <person name="Waugh R."/>
            <person name="Brown J.W."/>
            <person name="Schulman A."/>
            <person name="Langridge P."/>
            <person name="Platzer M."/>
            <person name="Fincher G.B."/>
            <person name="Muehlbauer G.J."/>
            <person name="Sato K."/>
            <person name="Close T.J."/>
            <person name="Wise R.P."/>
            <person name="Stein N."/>
        </authorList>
    </citation>
    <scope>NUCLEOTIDE SEQUENCE [LARGE SCALE GENOMIC DNA]</scope>
    <source>
        <strain evidence="2">cv. Morex</strain>
    </source>
</reference>
<name>A0A8I6YCC8_HORVV</name>
<sequence length="220" mass="25757">MELLEMKKLSIPDIKVTKRKYGFWGVRTKVFGRKDDPKTEDINYGTLTHDCDMGMNIAVHDAITRLSYRRHVELGTRYFGRLGWQKPEGSHIILTNEQKVKFSPALVYNQELEHYIKNLQMDLLSELVENDALRESLKTEKLKVVNVKKHDPEIQKPHQDLKNSEAMADAGDVEIQKLKRQLLGLQGRHRKLRVNREYLAEELDNIKHDQKKPIDDEDMI</sequence>